<dbReference type="EMBL" id="FN655466">
    <property type="protein sequence ID" value="CBY39219.1"/>
    <property type="molecule type" value="Genomic_DNA"/>
</dbReference>
<sequence>MVFQERMIICGGGNANAGQTCEMMPPHLKHWERFPPMMTYRSRGPGMAATSWGLLVAGANYPNSRTEFLVDRRLGWAEGPELAFKIGTTTMVAKDHEAFIVGGYQGTEKFVLRLKSADSDWEEIGSLNRVRYKHASVLVGREIWLFGGHENGTDVVEVFDITTRRSTDLAIFLNSTEGMLHASAALIT</sequence>
<name>E4YUT0_OIKDI</name>
<organism evidence="1">
    <name type="scientific">Oikopleura dioica</name>
    <name type="common">Tunicate</name>
    <dbReference type="NCBI Taxonomy" id="34765"/>
    <lineage>
        <taxon>Eukaryota</taxon>
        <taxon>Metazoa</taxon>
        <taxon>Chordata</taxon>
        <taxon>Tunicata</taxon>
        <taxon>Appendicularia</taxon>
        <taxon>Copelata</taxon>
        <taxon>Oikopleuridae</taxon>
        <taxon>Oikopleura</taxon>
    </lineage>
</organism>
<evidence type="ECO:0000313" key="1">
    <source>
        <dbReference type="EMBL" id="CBY39219.1"/>
    </source>
</evidence>
<protein>
    <submittedName>
        <fullName evidence="1">Uncharacterized protein</fullName>
    </submittedName>
</protein>
<proteinExistence type="predicted"/>
<dbReference type="InterPro" id="IPR015915">
    <property type="entry name" value="Kelch-typ_b-propeller"/>
</dbReference>
<dbReference type="Proteomes" id="UP000011014">
    <property type="component" value="Unassembled WGS sequence"/>
</dbReference>
<gene>
    <name evidence="1" type="ORF">GSOID_T00019770001</name>
</gene>
<accession>E4YUT0</accession>
<reference evidence="1" key="1">
    <citation type="journal article" date="2010" name="Science">
        <title>Plasticity of animal genome architecture unmasked by rapid evolution of a pelagic tunicate.</title>
        <authorList>
            <person name="Denoeud F."/>
            <person name="Henriet S."/>
            <person name="Mungpakdee S."/>
            <person name="Aury J.M."/>
            <person name="Da Silva C."/>
            <person name="Brinkmann H."/>
            <person name="Mikhaleva J."/>
            <person name="Olsen L.C."/>
            <person name="Jubin C."/>
            <person name="Canestro C."/>
            <person name="Bouquet J.M."/>
            <person name="Danks G."/>
            <person name="Poulain J."/>
            <person name="Campsteijn C."/>
            <person name="Adamski M."/>
            <person name="Cross I."/>
            <person name="Yadetie F."/>
            <person name="Muffato M."/>
            <person name="Louis A."/>
            <person name="Butcher S."/>
            <person name="Tsagkogeorga G."/>
            <person name="Konrad A."/>
            <person name="Singh S."/>
            <person name="Jensen M.F."/>
            <person name="Cong E.H."/>
            <person name="Eikeseth-Otteraa H."/>
            <person name="Noel B."/>
            <person name="Anthouard V."/>
            <person name="Porcel B.M."/>
            <person name="Kachouri-Lafond R."/>
            <person name="Nishino A."/>
            <person name="Ugolini M."/>
            <person name="Chourrout P."/>
            <person name="Nishida H."/>
            <person name="Aasland R."/>
            <person name="Huzurbazar S."/>
            <person name="Westhof E."/>
            <person name="Delsuc F."/>
            <person name="Lehrach H."/>
            <person name="Reinhardt R."/>
            <person name="Weissenbach J."/>
            <person name="Roy S.W."/>
            <person name="Artiguenave F."/>
            <person name="Postlethwait J.H."/>
            <person name="Manak J.R."/>
            <person name="Thompson E.M."/>
            <person name="Jaillon O."/>
            <person name="Du Pasquier L."/>
            <person name="Boudinot P."/>
            <person name="Liberles D.A."/>
            <person name="Volff J.N."/>
            <person name="Philippe H."/>
            <person name="Lenhard B."/>
            <person name="Roest Crollius H."/>
            <person name="Wincker P."/>
            <person name="Chourrout D."/>
        </authorList>
    </citation>
    <scope>NUCLEOTIDE SEQUENCE [LARGE SCALE GENOMIC DNA]</scope>
</reference>
<dbReference type="Gene3D" id="2.120.10.80">
    <property type="entry name" value="Kelch-type beta propeller"/>
    <property type="match status" value="1"/>
</dbReference>
<dbReference type="SUPFAM" id="SSF117281">
    <property type="entry name" value="Kelch motif"/>
    <property type="match status" value="1"/>
</dbReference>
<dbReference type="AlphaFoldDB" id="E4YUT0"/>